<organism evidence="3 4">
    <name type="scientific">Lachnellula arida</name>
    <dbReference type="NCBI Taxonomy" id="1316785"/>
    <lineage>
        <taxon>Eukaryota</taxon>
        <taxon>Fungi</taxon>
        <taxon>Dikarya</taxon>
        <taxon>Ascomycota</taxon>
        <taxon>Pezizomycotina</taxon>
        <taxon>Leotiomycetes</taxon>
        <taxon>Helotiales</taxon>
        <taxon>Lachnaceae</taxon>
        <taxon>Lachnellula</taxon>
    </lineage>
</organism>
<dbReference type="EMBL" id="QGMF01000082">
    <property type="protein sequence ID" value="TVY19874.1"/>
    <property type="molecule type" value="Genomic_DNA"/>
</dbReference>
<feature type="region of interest" description="Disordered" evidence="1">
    <location>
        <begin position="142"/>
        <end position="165"/>
    </location>
</feature>
<dbReference type="InterPro" id="IPR052953">
    <property type="entry name" value="Ser-rich/MCO-related"/>
</dbReference>
<feature type="signal peptide" evidence="2">
    <location>
        <begin position="1"/>
        <end position="20"/>
    </location>
</feature>
<proteinExistence type="predicted"/>
<evidence type="ECO:0000256" key="2">
    <source>
        <dbReference type="SAM" id="SignalP"/>
    </source>
</evidence>
<reference evidence="3 4" key="1">
    <citation type="submission" date="2018-05" db="EMBL/GenBank/DDBJ databases">
        <title>Whole genome sequencing for identification of molecular markers to develop diagnostic detection tools for the regulated plant pathogen Lachnellula willkommii.</title>
        <authorList>
            <person name="Giroux E."/>
            <person name="Bilodeau G."/>
        </authorList>
    </citation>
    <scope>NUCLEOTIDE SEQUENCE [LARGE SCALE GENOMIC DNA]</scope>
    <source>
        <strain evidence="3 4">CBS 203.66</strain>
    </source>
</reference>
<sequence length="245" mass="24196">MFSYRSLLTVLGLTVAAVCAKSIDIDVGEEGIKFEPNTTTAAVGDVLNFHFYSATGPHSVVSGSFDSPCAPAANAFFSGLIDGNDAGNTTYIINVTSTDPIYYYCSAKKHCQNGMVGLINPPSTNDTLEAYAKAASSVSAASAPSAPAGGVASTVSGASPTDSSSMDMNMSSSMYMSMSSSMAMSASSTGSAHSSATSAAASKASSAASAASSSASETSKSGAEATAGVKIALGAVLGGMVALMA</sequence>
<feature type="chain" id="PRO_5035745554" evidence="2">
    <location>
        <begin position="21"/>
        <end position="245"/>
    </location>
</feature>
<protein>
    <submittedName>
        <fullName evidence="3">Putative GPI-anchored cupredoxin</fullName>
    </submittedName>
</protein>
<feature type="compositionally biased region" description="Low complexity" evidence="1">
    <location>
        <begin position="142"/>
        <end position="153"/>
    </location>
</feature>
<gene>
    <name evidence="3" type="ORF">LARI1_G001747</name>
</gene>
<dbReference type="SUPFAM" id="SSF49503">
    <property type="entry name" value="Cupredoxins"/>
    <property type="match status" value="1"/>
</dbReference>
<dbReference type="Proteomes" id="UP000469559">
    <property type="component" value="Unassembled WGS sequence"/>
</dbReference>
<dbReference type="InterPro" id="IPR008972">
    <property type="entry name" value="Cupredoxin"/>
</dbReference>
<evidence type="ECO:0000256" key="1">
    <source>
        <dbReference type="SAM" id="MobiDB-lite"/>
    </source>
</evidence>
<dbReference type="PANTHER" id="PTHR34883:SF17">
    <property type="entry name" value="CUPREDOXIN"/>
    <property type="match status" value="1"/>
</dbReference>
<dbReference type="PANTHER" id="PTHR34883">
    <property type="entry name" value="SERINE-RICH PROTEIN, PUTATIVE-RELATED-RELATED"/>
    <property type="match status" value="1"/>
</dbReference>
<evidence type="ECO:0000313" key="4">
    <source>
        <dbReference type="Proteomes" id="UP000469559"/>
    </source>
</evidence>
<keyword evidence="4" id="KW-1185">Reference proteome</keyword>
<dbReference type="AlphaFoldDB" id="A0A8T9BIH3"/>
<accession>A0A8T9BIH3</accession>
<dbReference type="CDD" id="cd00920">
    <property type="entry name" value="Cupredoxin"/>
    <property type="match status" value="1"/>
</dbReference>
<evidence type="ECO:0000313" key="3">
    <source>
        <dbReference type="EMBL" id="TVY19874.1"/>
    </source>
</evidence>
<comment type="caution">
    <text evidence="3">The sequence shown here is derived from an EMBL/GenBank/DDBJ whole genome shotgun (WGS) entry which is preliminary data.</text>
</comment>
<dbReference type="OrthoDB" id="2331100at2759"/>
<dbReference type="Gene3D" id="2.60.40.420">
    <property type="entry name" value="Cupredoxins - blue copper proteins"/>
    <property type="match status" value="1"/>
</dbReference>
<keyword evidence="2" id="KW-0732">Signal</keyword>
<name>A0A8T9BIH3_9HELO</name>